<evidence type="ECO:0000313" key="4">
    <source>
        <dbReference type="Proteomes" id="UP001163203"/>
    </source>
</evidence>
<dbReference type="Pfam" id="PF20177">
    <property type="entry name" value="DUF6542"/>
    <property type="match status" value="1"/>
</dbReference>
<protein>
    <recommendedName>
        <fullName evidence="2">DUF6542 domain-containing protein</fullName>
    </recommendedName>
</protein>
<dbReference type="InterPro" id="IPR046672">
    <property type="entry name" value="DUF6542"/>
</dbReference>
<evidence type="ECO:0000313" key="3">
    <source>
        <dbReference type="EMBL" id="WAL68201.1"/>
    </source>
</evidence>
<keyword evidence="1" id="KW-1133">Transmembrane helix</keyword>
<evidence type="ECO:0000256" key="1">
    <source>
        <dbReference type="SAM" id="Phobius"/>
    </source>
</evidence>
<feature type="transmembrane region" description="Helical" evidence="1">
    <location>
        <begin position="70"/>
        <end position="91"/>
    </location>
</feature>
<keyword evidence="4" id="KW-1185">Reference proteome</keyword>
<sequence>MGQETGEDTTSRAPRPWGLPWPVALLLALAASVVGGLYDLRVSHGLDIPFTAAYGLGSVAAAGFVRRRGLFVVMATPPLVMLAAATLAVYLENRPAPGLSSLIFAVATPVVPRFPVMAGTTVAVLLIGTARLLVARRHNRAESSTAAGSS</sequence>
<keyword evidence="1" id="KW-0472">Membrane</keyword>
<accession>A0ABY7B794</accession>
<dbReference type="RefSeq" id="WP_268758295.1">
    <property type="nucleotide sequence ID" value="NZ_CP113836.1"/>
</dbReference>
<reference evidence="3" key="1">
    <citation type="submission" date="2022-11" db="EMBL/GenBank/DDBJ databases">
        <authorList>
            <person name="Mo P."/>
        </authorList>
    </citation>
    <scope>NUCLEOTIDE SEQUENCE</scope>
    <source>
        <strain evidence="3">HUAS 11-8</strain>
    </source>
</reference>
<gene>
    <name evidence="3" type="ORF">ORV05_10675</name>
</gene>
<feature type="domain" description="DUF6542" evidence="2">
    <location>
        <begin position="18"/>
        <end position="137"/>
    </location>
</feature>
<dbReference type="Proteomes" id="UP001163203">
    <property type="component" value="Chromosome"/>
</dbReference>
<proteinExistence type="predicted"/>
<name>A0ABY7B794_9PSEU</name>
<feature type="transmembrane region" description="Helical" evidence="1">
    <location>
        <begin position="111"/>
        <end position="134"/>
    </location>
</feature>
<keyword evidence="1" id="KW-0812">Transmembrane</keyword>
<feature type="transmembrane region" description="Helical" evidence="1">
    <location>
        <begin position="19"/>
        <end position="38"/>
    </location>
</feature>
<dbReference type="EMBL" id="CP113836">
    <property type="protein sequence ID" value="WAL68201.1"/>
    <property type="molecule type" value="Genomic_DNA"/>
</dbReference>
<evidence type="ECO:0000259" key="2">
    <source>
        <dbReference type="Pfam" id="PF20177"/>
    </source>
</evidence>
<organism evidence="3 4">
    <name type="scientific">Amycolatopsis cynarae</name>
    <dbReference type="NCBI Taxonomy" id="2995223"/>
    <lineage>
        <taxon>Bacteria</taxon>
        <taxon>Bacillati</taxon>
        <taxon>Actinomycetota</taxon>
        <taxon>Actinomycetes</taxon>
        <taxon>Pseudonocardiales</taxon>
        <taxon>Pseudonocardiaceae</taxon>
        <taxon>Amycolatopsis</taxon>
    </lineage>
</organism>